<dbReference type="RefSeq" id="WP_133754447.1">
    <property type="nucleotide sequence ID" value="NZ_SOAW01000001.1"/>
</dbReference>
<protein>
    <submittedName>
        <fullName evidence="4">Biotin/lipoyl-binding protein</fullName>
    </submittedName>
</protein>
<comment type="caution">
    <text evidence="4">The sequence shown here is derived from an EMBL/GenBank/DDBJ whole genome shotgun (WGS) entry which is preliminary data.</text>
</comment>
<gene>
    <name evidence="4" type="ORF">CLV29_1666</name>
</gene>
<keyword evidence="3" id="KW-0812">Transmembrane</keyword>
<evidence type="ECO:0000256" key="3">
    <source>
        <dbReference type="SAM" id="Phobius"/>
    </source>
</evidence>
<dbReference type="AlphaFoldDB" id="A0A4R7J932"/>
<accession>A0A4R7J932</accession>
<dbReference type="SUPFAM" id="SSF111369">
    <property type="entry name" value="HlyD-like secretion proteins"/>
    <property type="match status" value="1"/>
</dbReference>
<evidence type="ECO:0000256" key="2">
    <source>
        <dbReference type="ARBA" id="ARBA00023054"/>
    </source>
</evidence>
<keyword evidence="3" id="KW-0472">Membrane</keyword>
<dbReference type="Proteomes" id="UP000295371">
    <property type="component" value="Unassembled WGS sequence"/>
</dbReference>
<evidence type="ECO:0000313" key="5">
    <source>
        <dbReference type="Proteomes" id="UP000295371"/>
    </source>
</evidence>
<comment type="subcellular location">
    <subcellularLocation>
        <location evidence="1">Cell envelope</location>
    </subcellularLocation>
</comment>
<reference evidence="4 5" key="1">
    <citation type="submission" date="2019-03" db="EMBL/GenBank/DDBJ databases">
        <title>Genomic Encyclopedia of Archaeal and Bacterial Type Strains, Phase II (KMG-II): from individual species to whole genera.</title>
        <authorList>
            <person name="Goeker M."/>
        </authorList>
    </citation>
    <scope>NUCLEOTIDE SEQUENCE [LARGE SCALE GENOMIC DNA]</scope>
    <source>
        <strain evidence="4 5">DSM 24323</strain>
    </source>
</reference>
<keyword evidence="5" id="KW-1185">Reference proteome</keyword>
<keyword evidence="2" id="KW-0175">Coiled coil</keyword>
<dbReference type="Gene3D" id="1.10.287.470">
    <property type="entry name" value="Helix hairpin bin"/>
    <property type="match status" value="1"/>
</dbReference>
<proteinExistence type="predicted"/>
<evidence type="ECO:0000313" key="4">
    <source>
        <dbReference type="EMBL" id="TDT34022.1"/>
    </source>
</evidence>
<dbReference type="EMBL" id="SOAW01000001">
    <property type="protein sequence ID" value="TDT34022.1"/>
    <property type="molecule type" value="Genomic_DNA"/>
</dbReference>
<dbReference type="InterPro" id="IPR050465">
    <property type="entry name" value="UPF0194_transport"/>
</dbReference>
<feature type="transmembrane region" description="Helical" evidence="3">
    <location>
        <begin position="12"/>
        <end position="33"/>
    </location>
</feature>
<name>A0A4R7J932_9ACTN</name>
<dbReference type="PANTHER" id="PTHR32347">
    <property type="entry name" value="EFFLUX SYSTEM COMPONENT YKNX-RELATED"/>
    <property type="match status" value="1"/>
</dbReference>
<sequence length="137" mass="13805">MAKHALKRRGRIMIIAAGLIVVALVAVGGRLVLRDPADQEAARSTTATVATTTLEQTISTSGTVAAAESAEESFEVSGTVTEVLVEAGDSVSAGDELAVVDDTVPAAELTAAEASYEAAQEAVDEADTDATEAAATT</sequence>
<keyword evidence="3" id="KW-1133">Transmembrane helix</keyword>
<evidence type="ECO:0000256" key="1">
    <source>
        <dbReference type="ARBA" id="ARBA00004196"/>
    </source>
</evidence>
<dbReference type="GO" id="GO:0030313">
    <property type="term" value="C:cell envelope"/>
    <property type="evidence" value="ECO:0007669"/>
    <property type="project" value="UniProtKB-SubCell"/>
</dbReference>
<dbReference type="Gene3D" id="2.40.50.100">
    <property type="match status" value="1"/>
</dbReference>
<organism evidence="4 5">
    <name type="scientific">Naumannella halotolerans</name>
    <dbReference type="NCBI Taxonomy" id="993414"/>
    <lineage>
        <taxon>Bacteria</taxon>
        <taxon>Bacillati</taxon>
        <taxon>Actinomycetota</taxon>
        <taxon>Actinomycetes</taxon>
        <taxon>Propionibacteriales</taxon>
        <taxon>Propionibacteriaceae</taxon>
        <taxon>Naumannella</taxon>
    </lineage>
</organism>